<sequence length="69" mass="7343">MQNEWILDVLADLKTFAQQNGLGVLAEQLDDTQLVAASELALIGEGQIADERGPAYAAGYNIGGLGRRL</sequence>
<name>A0A1X7BKN7_9RHOB</name>
<protein>
    <submittedName>
        <fullName evidence="1">Uncharacterized protein</fullName>
    </submittedName>
</protein>
<organism evidence="1 2">
    <name type="scientific">Roseovarius aestuarii</name>
    <dbReference type="NCBI Taxonomy" id="475083"/>
    <lineage>
        <taxon>Bacteria</taxon>
        <taxon>Pseudomonadati</taxon>
        <taxon>Pseudomonadota</taxon>
        <taxon>Alphaproteobacteria</taxon>
        <taxon>Rhodobacterales</taxon>
        <taxon>Roseobacteraceae</taxon>
        <taxon>Roseovarius</taxon>
    </lineage>
</organism>
<accession>A0A1X7BKN7</accession>
<dbReference type="AlphaFoldDB" id="A0A1X7BKN7"/>
<dbReference type="Proteomes" id="UP000193224">
    <property type="component" value="Unassembled WGS sequence"/>
</dbReference>
<dbReference type="OrthoDB" id="7659348at2"/>
<gene>
    <name evidence="1" type="ORF">ROA7745_00020</name>
</gene>
<evidence type="ECO:0000313" key="1">
    <source>
        <dbReference type="EMBL" id="SMC10218.1"/>
    </source>
</evidence>
<dbReference type="EMBL" id="FWXB01000001">
    <property type="protein sequence ID" value="SMC10218.1"/>
    <property type="molecule type" value="Genomic_DNA"/>
</dbReference>
<dbReference type="RefSeq" id="WP_139836245.1">
    <property type="nucleotide sequence ID" value="NZ_FWXB01000001.1"/>
</dbReference>
<evidence type="ECO:0000313" key="2">
    <source>
        <dbReference type="Proteomes" id="UP000193224"/>
    </source>
</evidence>
<reference evidence="1 2" key="1">
    <citation type="submission" date="2017-03" db="EMBL/GenBank/DDBJ databases">
        <authorList>
            <person name="Afonso C.L."/>
            <person name="Miller P.J."/>
            <person name="Scott M.A."/>
            <person name="Spackman E."/>
            <person name="Goraichik I."/>
            <person name="Dimitrov K.M."/>
            <person name="Suarez D.L."/>
            <person name="Swayne D.E."/>
        </authorList>
    </citation>
    <scope>NUCLEOTIDE SEQUENCE [LARGE SCALE GENOMIC DNA]</scope>
    <source>
        <strain evidence="1 2">CECT 7745</strain>
    </source>
</reference>
<proteinExistence type="predicted"/>
<keyword evidence="2" id="KW-1185">Reference proteome</keyword>